<evidence type="ECO:0000256" key="2">
    <source>
        <dbReference type="SAM" id="Phobius"/>
    </source>
</evidence>
<evidence type="ECO:0000313" key="3">
    <source>
        <dbReference type="EMBL" id="AQQ15579.1"/>
    </source>
</evidence>
<dbReference type="OrthoDB" id="4409753at2"/>
<gene>
    <name evidence="3" type="ORF">CGLAU_08120</name>
</gene>
<dbReference type="AlphaFoldDB" id="A0A1Q2HXL9"/>
<dbReference type="Proteomes" id="UP000217209">
    <property type="component" value="Chromosome"/>
</dbReference>
<keyword evidence="2" id="KW-1133">Transmembrane helix</keyword>
<keyword evidence="2" id="KW-0472">Membrane</keyword>
<dbReference type="EMBL" id="CP019688">
    <property type="protein sequence ID" value="AQQ15579.1"/>
    <property type="molecule type" value="Genomic_DNA"/>
</dbReference>
<proteinExistence type="predicted"/>
<evidence type="ECO:0000256" key="1">
    <source>
        <dbReference type="SAM" id="MobiDB-lite"/>
    </source>
</evidence>
<name>A0A1Q2HXL9_9CORY</name>
<organism evidence="3 4">
    <name type="scientific">Corynebacterium glaucum</name>
    <dbReference type="NCBI Taxonomy" id="187491"/>
    <lineage>
        <taxon>Bacteria</taxon>
        <taxon>Bacillati</taxon>
        <taxon>Actinomycetota</taxon>
        <taxon>Actinomycetes</taxon>
        <taxon>Mycobacteriales</taxon>
        <taxon>Corynebacteriaceae</taxon>
        <taxon>Corynebacterium</taxon>
    </lineage>
</organism>
<feature type="transmembrane region" description="Helical" evidence="2">
    <location>
        <begin position="15"/>
        <end position="35"/>
    </location>
</feature>
<protein>
    <submittedName>
        <fullName evidence="3">Uncharacterized protein</fullName>
    </submittedName>
</protein>
<keyword evidence="4" id="KW-1185">Reference proteome</keyword>
<feature type="compositionally biased region" description="Low complexity" evidence="1">
    <location>
        <begin position="39"/>
        <end position="73"/>
    </location>
</feature>
<feature type="region of interest" description="Disordered" evidence="1">
    <location>
        <begin position="36"/>
        <end position="86"/>
    </location>
</feature>
<dbReference type="KEGG" id="cgv:CGLAU_08120"/>
<reference evidence="3 4" key="1">
    <citation type="submission" date="2016-12" db="EMBL/GenBank/DDBJ databases">
        <authorList>
            <person name="Song W.-J."/>
            <person name="Kurnit D.M."/>
        </authorList>
    </citation>
    <scope>NUCLEOTIDE SEQUENCE [LARGE SCALE GENOMIC DNA]</scope>
    <source>
        <strain evidence="3 4">DSM 30827</strain>
    </source>
</reference>
<keyword evidence="2" id="KW-0812">Transmembrane</keyword>
<accession>A0A1Q2HXL9</accession>
<evidence type="ECO:0000313" key="4">
    <source>
        <dbReference type="Proteomes" id="UP000217209"/>
    </source>
</evidence>
<sequence>MSMRLPQLPLPIEQIIAGIVGLLTVIGLIVGLNAGTGSGSSDKSSSTATTVTSTPVTSTTPTTEPGTGTGPASRDSDITPNRSIKQAQETAWSKWEKVEGSNAVRIFYTTGTPECYGQYADVEETDTEVKVRLYSGALPNAPEACIAIALEGSMVVPLKAPLGDRKVVQVAKP</sequence>
<dbReference type="RefSeq" id="WP_157731297.1">
    <property type="nucleotide sequence ID" value="NZ_CP019688.1"/>
</dbReference>